<keyword evidence="4" id="KW-1185">Reference proteome</keyword>
<dbReference type="InterPro" id="IPR042099">
    <property type="entry name" value="ANL_N_sf"/>
</dbReference>
<dbReference type="RefSeq" id="WP_091625581.1">
    <property type="nucleotide sequence ID" value="NZ_FOEF01000020.1"/>
</dbReference>
<dbReference type="InterPro" id="IPR000873">
    <property type="entry name" value="AMP-dep_synth/lig_dom"/>
</dbReference>
<gene>
    <name evidence="3" type="ORF">SAMN04489732_12053</name>
</gene>
<dbReference type="Pfam" id="PF13193">
    <property type="entry name" value="AMP-binding_C"/>
    <property type="match status" value="1"/>
</dbReference>
<feature type="domain" description="AMP-binding enzyme C-terminal" evidence="2">
    <location>
        <begin position="438"/>
        <end position="512"/>
    </location>
</feature>
<dbReference type="PANTHER" id="PTHR43767:SF1">
    <property type="entry name" value="NONRIBOSOMAL PEPTIDE SYNTHASE PES1 (EUROFUNG)-RELATED"/>
    <property type="match status" value="1"/>
</dbReference>
<dbReference type="InterPro" id="IPR045851">
    <property type="entry name" value="AMP-bd_C_sf"/>
</dbReference>
<dbReference type="OrthoDB" id="2579187at2"/>
<dbReference type="EMBL" id="FOEF01000020">
    <property type="protein sequence ID" value="SEP52390.1"/>
    <property type="molecule type" value="Genomic_DNA"/>
</dbReference>
<evidence type="ECO:0000259" key="2">
    <source>
        <dbReference type="Pfam" id="PF13193"/>
    </source>
</evidence>
<evidence type="ECO:0000313" key="3">
    <source>
        <dbReference type="EMBL" id="SEP52390.1"/>
    </source>
</evidence>
<dbReference type="InterPro" id="IPR020845">
    <property type="entry name" value="AMP-binding_CS"/>
</dbReference>
<dbReference type="InterPro" id="IPR050237">
    <property type="entry name" value="ATP-dep_AMP-bd_enzyme"/>
</dbReference>
<dbReference type="Gene3D" id="3.30.300.30">
    <property type="match status" value="1"/>
</dbReference>
<name>A0A1H8YJP6_9PSEU</name>
<dbReference type="Gene3D" id="3.40.50.12780">
    <property type="entry name" value="N-terminal domain of ligase-like"/>
    <property type="match status" value="1"/>
</dbReference>
<feature type="domain" description="AMP-dependent synthetase/ligase" evidence="1">
    <location>
        <begin position="16"/>
        <end position="387"/>
    </location>
</feature>
<dbReference type="STRING" id="394193.SAMN04489732_12053"/>
<dbReference type="SUPFAM" id="SSF56801">
    <property type="entry name" value="Acetyl-CoA synthetase-like"/>
    <property type="match status" value="1"/>
</dbReference>
<proteinExistence type="predicted"/>
<keyword evidence="3" id="KW-0436">Ligase</keyword>
<dbReference type="AlphaFoldDB" id="A0A1H8YJP6"/>
<evidence type="ECO:0000259" key="1">
    <source>
        <dbReference type="Pfam" id="PF00501"/>
    </source>
</evidence>
<dbReference type="PROSITE" id="PS00455">
    <property type="entry name" value="AMP_BINDING"/>
    <property type="match status" value="1"/>
</dbReference>
<dbReference type="PANTHER" id="PTHR43767">
    <property type="entry name" value="LONG-CHAIN-FATTY-ACID--COA LIGASE"/>
    <property type="match status" value="1"/>
</dbReference>
<dbReference type="Pfam" id="PF00501">
    <property type="entry name" value="AMP-binding"/>
    <property type="match status" value="1"/>
</dbReference>
<dbReference type="Proteomes" id="UP000198582">
    <property type="component" value="Unassembled WGS sequence"/>
</dbReference>
<organism evidence="3 4">
    <name type="scientific">Amycolatopsis saalfeldensis</name>
    <dbReference type="NCBI Taxonomy" id="394193"/>
    <lineage>
        <taxon>Bacteria</taxon>
        <taxon>Bacillati</taxon>
        <taxon>Actinomycetota</taxon>
        <taxon>Actinomycetes</taxon>
        <taxon>Pseudonocardiales</taxon>
        <taxon>Pseudonocardiaceae</taxon>
        <taxon>Amycolatopsis</taxon>
    </lineage>
</organism>
<protein>
    <submittedName>
        <fullName evidence="3">Crotonobetaine/carnitine-CoA ligase</fullName>
    </submittedName>
</protein>
<reference evidence="3 4" key="1">
    <citation type="submission" date="2016-10" db="EMBL/GenBank/DDBJ databases">
        <authorList>
            <person name="de Groot N.N."/>
        </authorList>
    </citation>
    <scope>NUCLEOTIDE SEQUENCE [LARGE SCALE GENOMIC DNA]</scope>
    <source>
        <strain evidence="3 4">DSM 44993</strain>
    </source>
</reference>
<evidence type="ECO:0000313" key="4">
    <source>
        <dbReference type="Proteomes" id="UP000198582"/>
    </source>
</evidence>
<dbReference type="InterPro" id="IPR025110">
    <property type="entry name" value="AMP-bd_C"/>
</dbReference>
<dbReference type="GO" id="GO:0016878">
    <property type="term" value="F:acid-thiol ligase activity"/>
    <property type="evidence" value="ECO:0007669"/>
    <property type="project" value="UniProtKB-ARBA"/>
</dbReference>
<accession>A0A1H8YJP6</accession>
<sequence length="550" mass="60119">MQGESIEKLVLGEILQSRAESHRDETFLEFRNGTLSFGQVDEESNRVAQGLSFAGVRAGHHVAVMLPNCPEIVFVIFALARLGAVAVPVNVAYRGELLWQLLAGSDCSTLIIDEQYADRLPGTPAALPDLRRVVVRADGLPPDRAGSGGEHPPRDRGWQQLRLSGLLVHGAARPAHRARFSDLLAIMHTSGSTGPSKGALVPHALALTCAQDVFDFVNPGGGRIYCPLPLFHAAGLWDGVLSALLSGGSIAVVERFSVSRFWDDVRHFDAKVAISVFSMLPILLNQAPTARDKDHPLEVFYTGKSTLDAKLHERFGVRSVEAYTSTEAGVPLASPFGHWRTGSCGQVNGRRFEAAVVDECDHLLPPGVPGELVLRPKQPYVLTGGYYKRFDATAHAFRNMWFHTGDRVRQDGDGYFYFMDRMSDGIRRCGENISAFDIELEVNTHPAVQECAAIAVPSELEEHEVKLTVVLRQGASLTHEQLLAHCLEKLPKFMVPRYLEFAAALPRTPTDKVAKHELRAAGARGITASTWDRQRPGFVPVPRAQAGAPV</sequence>